<evidence type="ECO:0000313" key="3">
    <source>
        <dbReference type="EMBL" id="EON79246.1"/>
    </source>
</evidence>
<dbReference type="InterPro" id="IPR050312">
    <property type="entry name" value="IolE/XylAMocC-like"/>
</dbReference>
<dbReference type="InterPro" id="IPR013022">
    <property type="entry name" value="Xyl_isomerase-like_TIM-brl"/>
</dbReference>
<dbReference type="OrthoDB" id="3185623at2"/>
<dbReference type="PROSITE" id="PS51257">
    <property type="entry name" value="PROKAR_LIPOPROTEIN"/>
    <property type="match status" value="1"/>
</dbReference>
<dbReference type="SUPFAM" id="SSF51658">
    <property type="entry name" value="Xylose isomerase-like"/>
    <property type="match status" value="1"/>
</dbReference>
<accession>R7ZYR9</accession>
<feature type="domain" description="Xylose isomerase-like TIM barrel" evidence="2">
    <location>
        <begin position="60"/>
        <end position="304"/>
    </location>
</feature>
<evidence type="ECO:0000256" key="1">
    <source>
        <dbReference type="SAM" id="SignalP"/>
    </source>
</evidence>
<dbReference type="Proteomes" id="UP000013909">
    <property type="component" value="Unassembled WGS sequence"/>
</dbReference>
<comment type="caution">
    <text evidence="3">The sequence shown here is derived from an EMBL/GenBank/DDBJ whole genome shotgun (WGS) entry which is preliminary data.</text>
</comment>
<dbReference type="RefSeq" id="WP_010852403.1">
    <property type="nucleotide sequence ID" value="NZ_AQHR01000010.1"/>
</dbReference>
<reference evidence="3 4" key="1">
    <citation type="submission" date="2013-02" db="EMBL/GenBank/DDBJ databases">
        <title>A novel strain isolated from Lonar lake, Maharashtra, India.</title>
        <authorList>
            <person name="Singh A."/>
        </authorList>
    </citation>
    <scope>NUCLEOTIDE SEQUENCE [LARGE SCALE GENOMIC DNA]</scope>
    <source>
        <strain evidence="3 4">AK24</strain>
    </source>
</reference>
<dbReference type="PANTHER" id="PTHR12110">
    <property type="entry name" value="HYDROXYPYRUVATE ISOMERASE"/>
    <property type="match status" value="1"/>
</dbReference>
<proteinExistence type="predicted"/>
<organism evidence="3 4">
    <name type="scientific">Lunatimonas lonarensis</name>
    <dbReference type="NCBI Taxonomy" id="1232681"/>
    <lineage>
        <taxon>Bacteria</taxon>
        <taxon>Pseudomonadati</taxon>
        <taxon>Bacteroidota</taxon>
        <taxon>Cytophagia</taxon>
        <taxon>Cytophagales</taxon>
        <taxon>Cyclobacteriaceae</taxon>
    </lineage>
</organism>
<evidence type="ECO:0000313" key="4">
    <source>
        <dbReference type="Proteomes" id="UP000013909"/>
    </source>
</evidence>
<feature type="chain" id="PRO_5004462034" description="Xylose isomerase-like TIM barrel domain-containing protein" evidence="1">
    <location>
        <begin position="23"/>
        <end position="330"/>
    </location>
</feature>
<dbReference type="EMBL" id="AQHR01000010">
    <property type="protein sequence ID" value="EON79246.1"/>
    <property type="molecule type" value="Genomic_DNA"/>
</dbReference>
<dbReference type="Pfam" id="PF01261">
    <property type="entry name" value="AP_endonuc_2"/>
    <property type="match status" value="1"/>
</dbReference>
<protein>
    <recommendedName>
        <fullName evidence="2">Xylose isomerase-like TIM barrel domain-containing protein</fullName>
    </recommendedName>
</protein>
<dbReference type="AlphaFoldDB" id="R7ZYR9"/>
<dbReference type="PANTHER" id="PTHR12110:SF41">
    <property type="entry name" value="INOSOSE DEHYDRATASE"/>
    <property type="match status" value="1"/>
</dbReference>
<dbReference type="InterPro" id="IPR036237">
    <property type="entry name" value="Xyl_isomerase-like_sf"/>
</dbReference>
<dbReference type="STRING" id="1232681.ADIS_0251"/>
<keyword evidence="1" id="KW-0732">Signal</keyword>
<dbReference type="Gene3D" id="3.20.20.150">
    <property type="entry name" value="Divalent-metal-dependent TIM barrel enzymes"/>
    <property type="match status" value="1"/>
</dbReference>
<name>R7ZYR9_9BACT</name>
<gene>
    <name evidence="3" type="ORF">ADIS_0251</name>
</gene>
<keyword evidence="4" id="KW-1185">Reference proteome</keyword>
<feature type="signal peptide" evidence="1">
    <location>
        <begin position="1"/>
        <end position="22"/>
    </location>
</feature>
<evidence type="ECO:0000259" key="2">
    <source>
        <dbReference type="Pfam" id="PF01261"/>
    </source>
</evidence>
<sequence>MKNLLFAACLFALSCGLSFGQALPTGNPADFRVKTCLHSIGYSGLWRGQSTLTVDEFLLKAKELGYDGVMLMAKAPHLSILEYDKDARRRLKARIAELGLTLVGLAGYSDFTAGIDKPGIPHLEIQAAYIGQMAELASDLGTKMIRIFTGYERPGIPYDRQYAMVVEGITLAGKEAQKHGVTLVVQNHHDIAIHHDAMYWMLKEINLPNVLSGWDAWSPTLEGLSKEEIRNSVLKMKPFLANTILADYVALPRYHYEHALTNYREERPVMRATVVGEGIIDYENFIGALKEIGYQGYLVYEMCEVLEGGGSIENLDATARKFLEYVKRFE</sequence>